<dbReference type="Pfam" id="PF03587">
    <property type="entry name" value="EMG1"/>
    <property type="match status" value="1"/>
</dbReference>
<keyword evidence="7" id="KW-0699">rRNA-binding</keyword>
<dbReference type="InterPro" id="IPR029028">
    <property type="entry name" value="Alpha/beta_knot_MTases"/>
</dbReference>
<keyword evidence="8" id="KW-0694">RNA-binding</keyword>
<evidence type="ECO:0000256" key="4">
    <source>
        <dbReference type="ARBA" id="ARBA00022603"/>
    </source>
</evidence>
<dbReference type="PANTHER" id="PTHR12636:SF5">
    <property type="entry name" value="RIBOSOMAL RNA SMALL SUBUNIT METHYLTRANSFERASE NEP1"/>
    <property type="match status" value="1"/>
</dbReference>
<keyword evidence="2" id="KW-0690">Ribosome biogenesis</keyword>
<dbReference type="Proteomes" id="UP000694547">
    <property type="component" value="Chromosome 10"/>
</dbReference>
<keyword evidence="3" id="KW-0698">rRNA processing</keyword>
<dbReference type="PANTHER" id="PTHR12636">
    <property type="entry name" value="NEP1/MRA1"/>
    <property type="match status" value="1"/>
</dbReference>
<keyword evidence="6" id="KW-0949">S-adenosyl-L-methionine</keyword>
<dbReference type="Gene3D" id="3.40.1280.10">
    <property type="match status" value="1"/>
</dbReference>
<dbReference type="InterPro" id="IPR029026">
    <property type="entry name" value="tRNA_m1G_MTases_N"/>
</dbReference>
<evidence type="ECO:0008006" key="11">
    <source>
        <dbReference type="Google" id="ProtNLM"/>
    </source>
</evidence>
<evidence type="ECO:0000313" key="9">
    <source>
        <dbReference type="Ensembl" id="ENSPEMP00000031193.1"/>
    </source>
</evidence>
<reference evidence="9" key="3">
    <citation type="submission" date="2025-09" db="UniProtKB">
        <authorList>
            <consortium name="Ensembl"/>
        </authorList>
    </citation>
    <scope>IDENTIFICATION</scope>
</reference>
<evidence type="ECO:0000256" key="3">
    <source>
        <dbReference type="ARBA" id="ARBA00022552"/>
    </source>
</evidence>
<dbReference type="InterPro" id="IPR005304">
    <property type="entry name" value="Rbsml_bgen_MeTrfase_EMG1/NEP1"/>
</dbReference>
<evidence type="ECO:0000256" key="7">
    <source>
        <dbReference type="ARBA" id="ARBA00022730"/>
    </source>
</evidence>
<dbReference type="GO" id="GO:0070475">
    <property type="term" value="P:rRNA base methylation"/>
    <property type="evidence" value="ECO:0007669"/>
    <property type="project" value="InterPro"/>
</dbReference>
<accession>A0A8C8UJE1</accession>
<proteinExistence type="inferred from homology"/>
<evidence type="ECO:0000256" key="5">
    <source>
        <dbReference type="ARBA" id="ARBA00022679"/>
    </source>
</evidence>
<evidence type="ECO:0000313" key="10">
    <source>
        <dbReference type="Proteomes" id="UP000694547"/>
    </source>
</evidence>
<dbReference type="GeneTree" id="ENSGT00390000000305"/>
<reference evidence="9 10" key="1">
    <citation type="submission" date="2018-10" db="EMBL/GenBank/DDBJ databases">
        <title>Improved assembly of the deer mouse Peromyscus maniculatus genome.</title>
        <authorList>
            <person name="Lassance J.-M."/>
            <person name="Hoekstra H.E."/>
        </authorList>
    </citation>
    <scope>NUCLEOTIDE SEQUENCE [LARGE SCALE GENOMIC DNA]</scope>
</reference>
<evidence type="ECO:0000256" key="8">
    <source>
        <dbReference type="ARBA" id="ARBA00022884"/>
    </source>
</evidence>
<dbReference type="AlphaFoldDB" id="A0A8C8UJE1"/>
<dbReference type="GO" id="GO:0032040">
    <property type="term" value="C:small-subunit processome"/>
    <property type="evidence" value="ECO:0007669"/>
    <property type="project" value="TreeGrafter"/>
</dbReference>
<dbReference type="SUPFAM" id="SSF75217">
    <property type="entry name" value="alpha/beta knot"/>
    <property type="match status" value="1"/>
</dbReference>
<reference evidence="9" key="2">
    <citation type="submission" date="2025-08" db="UniProtKB">
        <authorList>
            <consortium name="Ensembl"/>
        </authorList>
    </citation>
    <scope>IDENTIFICATION</scope>
</reference>
<evidence type="ECO:0000256" key="2">
    <source>
        <dbReference type="ARBA" id="ARBA00022517"/>
    </source>
</evidence>
<comment type="similarity">
    <text evidence="1">Belongs to the class IV-like SAM-binding methyltransferase superfamily. RNA methyltransferase NEP1 family.</text>
</comment>
<evidence type="ECO:0000256" key="1">
    <source>
        <dbReference type="ARBA" id="ARBA00008115"/>
    </source>
</evidence>
<evidence type="ECO:0000256" key="6">
    <source>
        <dbReference type="ARBA" id="ARBA00022691"/>
    </source>
</evidence>
<organism evidence="9 10">
    <name type="scientific">Peromyscus maniculatus bairdii</name>
    <name type="common">Prairie deer mouse</name>
    <dbReference type="NCBI Taxonomy" id="230844"/>
    <lineage>
        <taxon>Eukaryota</taxon>
        <taxon>Metazoa</taxon>
        <taxon>Chordata</taxon>
        <taxon>Craniata</taxon>
        <taxon>Vertebrata</taxon>
        <taxon>Euteleostomi</taxon>
        <taxon>Mammalia</taxon>
        <taxon>Eutheria</taxon>
        <taxon>Euarchontoglires</taxon>
        <taxon>Glires</taxon>
        <taxon>Rodentia</taxon>
        <taxon>Myomorpha</taxon>
        <taxon>Muroidea</taxon>
        <taxon>Cricetidae</taxon>
        <taxon>Neotominae</taxon>
        <taxon>Peromyscus</taxon>
    </lineage>
</organism>
<keyword evidence="5" id="KW-0808">Transferase</keyword>
<protein>
    <recommendedName>
        <fullName evidence="11">Ribosomal RNA small subunit methyltransferase NEP1</fullName>
    </recommendedName>
</protein>
<keyword evidence="10" id="KW-1185">Reference proteome</keyword>
<keyword evidence="4" id="KW-0489">Methyltransferase</keyword>
<dbReference type="GO" id="GO:0019843">
    <property type="term" value="F:rRNA binding"/>
    <property type="evidence" value="ECO:0007669"/>
    <property type="project" value="UniProtKB-KW"/>
</dbReference>
<name>A0A8C8UJE1_PERMB</name>
<dbReference type="GO" id="GO:0070037">
    <property type="term" value="F:rRNA (pseudouridine) methyltransferase activity"/>
    <property type="evidence" value="ECO:0007669"/>
    <property type="project" value="InterPro"/>
</dbReference>
<dbReference type="Ensembl" id="ENSPEMT00000036761.1">
    <property type="protein sequence ID" value="ENSPEMP00000031193.1"/>
    <property type="gene ID" value="ENSPEMG00000024502.1"/>
</dbReference>
<sequence>MLVDSPDGAGLLGLMCTRGRVLIEEPRTGVPSTVDRFCGLVVQLLRRLSVRAADGPQKVLKVIKNPVCDHFPVGCMKIGFSIAGVSDVRELVPRSDPVVFVVGAFAHGKASVEYTKRWWSKGVSHHCLAVICTIIIF</sequence>